<comment type="similarity">
    <text evidence="2">Belongs to the krueppel C2H2-type zinc-finger protein family.</text>
</comment>
<evidence type="ECO:0000313" key="13">
    <source>
        <dbReference type="Ensembl" id="ENSACCP00020022984.1"/>
    </source>
</evidence>
<keyword evidence="7" id="KW-0805">Transcription regulation</keyword>
<dbReference type="PANTHER" id="PTHR24377">
    <property type="entry name" value="IP01015P-RELATED"/>
    <property type="match status" value="1"/>
</dbReference>
<dbReference type="SMART" id="SM00355">
    <property type="entry name" value="ZnF_C2H2"/>
    <property type="match status" value="3"/>
</dbReference>
<evidence type="ECO:0000256" key="7">
    <source>
        <dbReference type="ARBA" id="ARBA00023015"/>
    </source>
</evidence>
<evidence type="ECO:0000313" key="14">
    <source>
        <dbReference type="Proteomes" id="UP000472275"/>
    </source>
</evidence>
<evidence type="ECO:0000256" key="3">
    <source>
        <dbReference type="ARBA" id="ARBA00022723"/>
    </source>
</evidence>
<evidence type="ECO:0000256" key="1">
    <source>
        <dbReference type="ARBA" id="ARBA00004123"/>
    </source>
</evidence>
<dbReference type="InterPro" id="IPR050826">
    <property type="entry name" value="Krueppel_C2H2_ZnFinger"/>
</dbReference>
<dbReference type="PROSITE" id="PS00028">
    <property type="entry name" value="ZINC_FINGER_C2H2_1"/>
    <property type="match status" value="3"/>
</dbReference>
<organism evidence="13 14">
    <name type="scientific">Aquila chrysaetos chrysaetos</name>
    <dbReference type="NCBI Taxonomy" id="223781"/>
    <lineage>
        <taxon>Eukaryota</taxon>
        <taxon>Metazoa</taxon>
        <taxon>Chordata</taxon>
        <taxon>Craniata</taxon>
        <taxon>Vertebrata</taxon>
        <taxon>Euteleostomi</taxon>
        <taxon>Archelosauria</taxon>
        <taxon>Archosauria</taxon>
        <taxon>Dinosauria</taxon>
        <taxon>Saurischia</taxon>
        <taxon>Theropoda</taxon>
        <taxon>Coelurosauria</taxon>
        <taxon>Aves</taxon>
        <taxon>Neognathae</taxon>
        <taxon>Neoaves</taxon>
        <taxon>Telluraves</taxon>
        <taxon>Accipitrimorphae</taxon>
        <taxon>Accipitriformes</taxon>
        <taxon>Accipitridae</taxon>
        <taxon>Accipitrinae</taxon>
        <taxon>Aquila</taxon>
    </lineage>
</organism>
<keyword evidence="4" id="KW-0677">Repeat</keyword>
<dbReference type="PROSITE" id="PS50157">
    <property type="entry name" value="ZINC_FINGER_C2H2_2"/>
    <property type="match status" value="3"/>
</dbReference>
<dbReference type="SUPFAM" id="SSF57667">
    <property type="entry name" value="beta-beta-alpha zinc fingers"/>
    <property type="match status" value="2"/>
</dbReference>
<keyword evidence="3" id="KW-0479">Metal-binding</keyword>
<dbReference type="GO" id="GO:0003677">
    <property type="term" value="F:DNA binding"/>
    <property type="evidence" value="ECO:0007669"/>
    <property type="project" value="UniProtKB-KW"/>
</dbReference>
<dbReference type="GO" id="GO:0008270">
    <property type="term" value="F:zinc ion binding"/>
    <property type="evidence" value="ECO:0007669"/>
    <property type="project" value="UniProtKB-KW"/>
</dbReference>
<keyword evidence="14" id="KW-1185">Reference proteome</keyword>
<evidence type="ECO:0000256" key="10">
    <source>
        <dbReference type="ARBA" id="ARBA00023242"/>
    </source>
</evidence>
<dbReference type="Pfam" id="PF00096">
    <property type="entry name" value="zf-C2H2"/>
    <property type="match status" value="3"/>
</dbReference>
<evidence type="ECO:0000256" key="8">
    <source>
        <dbReference type="ARBA" id="ARBA00023125"/>
    </source>
</evidence>
<dbReference type="FunFam" id="3.30.160.60:FF:000706">
    <property type="entry name" value="Zinc finger protein"/>
    <property type="match status" value="1"/>
</dbReference>
<evidence type="ECO:0000259" key="12">
    <source>
        <dbReference type="PROSITE" id="PS50157"/>
    </source>
</evidence>
<dbReference type="GO" id="GO:0005634">
    <property type="term" value="C:nucleus"/>
    <property type="evidence" value="ECO:0007669"/>
    <property type="project" value="UniProtKB-SubCell"/>
</dbReference>
<dbReference type="Gene3D" id="3.30.160.60">
    <property type="entry name" value="Classic Zinc Finger"/>
    <property type="match status" value="3"/>
</dbReference>
<name>A0A663FFY4_AQUCH</name>
<proteinExistence type="inferred from homology"/>
<dbReference type="Proteomes" id="UP000472275">
    <property type="component" value="Chromosome 3"/>
</dbReference>
<keyword evidence="6" id="KW-0862">Zinc</keyword>
<dbReference type="FunFam" id="3.30.160.60:FF:001325">
    <property type="entry name" value="zinc finger protein 200"/>
    <property type="match status" value="1"/>
</dbReference>
<reference evidence="13" key="1">
    <citation type="submission" date="2025-08" db="UniProtKB">
        <authorList>
            <consortium name="Ensembl"/>
        </authorList>
    </citation>
    <scope>IDENTIFICATION</scope>
</reference>
<evidence type="ECO:0000256" key="9">
    <source>
        <dbReference type="ARBA" id="ARBA00023163"/>
    </source>
</evidence>
<sequence>MPAPNPLCCHWPMMGRIWVRGPMGCRRRELCWGTLARRAWAGQGLCPLRCSAAARTLLLPAHKARGVGACPQQCLCRSCWRQGQPSRSCPCRERFRSCRGSEAVRNLSHAPSVRLEEEVPLSQEQPVPWESHTGLDEQKAAAEGLGEFCKHGTAQPEFKPVVVPVEAHPAPGLPFPTEHVLGVGTDQPFALPQGMPLGEDTTAEVASSQPSLEEHRPCAAGEEPRSLPLGWKSVRLKRNLLARQQSQARKSNGSFICTACGKSLAHHAALLRHQRLHTGERPFQCPACGKSFNEKSNLNKHYRIHTGERPYRCSACGKGFIQKHHLQKHQRIHGVPLRGGWAVLGRRTGP</sequence>
<feature type="domain" description="C2H2-type" evidence="12">
    <location>
        <begin position="283"/>
        <end position="310"/>
    </location>
</feature>
<keyword evidence="5 11" id="KW-0863">Zinc-finger</keyword>
<keyword evidence="8" id="KW-0238">DNA-binding</keyword>
<dbReference type="FunFam" id="3.30.160.60:FF:002604">
    <property type="entry name" value="Zinc finger protein 715"/>
    <property type="match status" value="1"/>
</dbReference>
<dbReference type="InParanoid" id="A0A663FFY4"/>
<dbReference type="AlphaFoldDB" id="A0A663FFY4"/>
<comment type="subcellular location">
    <subcellularLocation>
        <location evidence="1">Nucleus</location>
    </subcellularLocation>
</comment>
<evidence type="ECO:0000256" key="4">
    <source>
        <dbReference type="ARBA" id="ARBA00022737"/>
    </source>
</evidence>
<feature type="domain" description="C2H2-type" evidence="12">
    <location>
        <begin position="255"/>
        <end position="282"/>
    </location>
</feature>
<keyword evidence="10" id="KW-0539">Nucleus</keyword>
<protein>
    <recommendedName>
        <fullName evidence="12">C2H2-type domain-containing protein</fullName>
    </recommendedName>
</protein>
<evidence type="ECO:0000256" key="5">
    <source>
        <dbReference type="ARBA" id="ARBA00022771"/>
    </source>
</evidence>
<accession>A0A663FFY4</accession>
<dbReference type="InterPro" id="IPR036236">
    <property type="entry name" value="Znf_C2H2_sf"/>
</dbReference>
<feature type="domain" description="C2H2-type" evidence="12">
    <location>
        <begin position="311"/>
        <end position="333"/>
    </location>
</feature>
<evidence type="ECO:0000256" key="2">
    <source>
        <dbReference type="ARBA" id="ARBA00006991"/>
    </source>
</evidence>
<reference evidence="13" key="2">
    <citation type="submission" date="2025-09" db="UniProtKB">
        <authorList>
            <consortium name="Ensembl"/>
        </authorList>
    </citation>
    <scope>IDENTIFICATION</scope>
</reference>
<dbReference type="GeneTree" id="ENSGT00940000166024"/>
<keyword evidence="9" id="KW-0804">Transcription</keyword>
<dbReference type="Ensembl" id="ENSACCT00020023998.1">
    <property type="protein sequence ID" value="ENSACCP00020022984.1"/>
    <property type="gene ID" value="ENSACCG00020015798.1"/>
</dbReference>
<evidence type="ECO:0000256" key="11">
    <source>
        <dbReference type="PROSITE-ProRule" id="PRU00042"/>
    </source>
</evidence>
<evidence type="ECO:0000256" key="6">
    <source>
        <dbReference type="ARBA" id="ARBA00022833"/>
    </source>
</evidence>
<dbReference type="InterPro" id="IPR013087">
    <property type="entry name" value="Znf_C2H2_type"/>
</dbReference>